<proteinExistence type="predicted"/>
<accession>A0ACB7X4E9</accession>
<sequence length="395" mass="43992">MSEFTAQFMGLLALVKKQLATTKQLDFWERARGDVIIRMVVVTPSVQRLSVWQSWSCCDRFSVELDVGPLQCQGASQHRERERSCRPRFPPPPSTMIPNTAADHTASTSGKRGTTLKSTFYWYLYHIFVNFSRITLLLPFMALYGADKDRGELRIHESLDELRTDLADYIAEISDASVKERGVFTIALSGGSLIGLMGKLCEAPYKKTVDWDKWHIFWADERVVAKSHADSNYKLAKDGLLSKVPIVPNHIHSINDSASAEKAAKDYEFVIRQLVRTRVISVSEINDCPKFDLIILGMGPDGHVASLFPNHSALNENDEWVTFITDSPKPPPERITFTMPVINSASNVAVVVTGIGKSEAVHLGIDNLLQNLKMLSFLNPSGCGGSVAIYLVLFC</sequence>
<evidence type="ECO:0000313" key="1">
    <source>
        <dbReference type="EMBL" id="KAH7835513.1"/>
    </source>
</evidence>
<comment type="caution">
    <text evidence="1">The sequence shown here is derived from an EMBL/GenBank/DDBJ whole genome shotgun (WGS) entry which is preliminary data.</text>
</comment>
<dbReference type="EMBL" id="CM037152">
    <property type="protein sequence ID" value="KAH7835513.1"/>
    <property type="molecule type" value="Genomic_DNA"/>
</dbReference>
<organism evidence="1 2">
    <name type="scientific">Vaccinium darrowii</name>
    <dbReference type="NCBI Taxonomy" id="229202"/>
    <lineage>
        <taxon>Eukaryota</taxon>
        <taxon>Viridiplantae</taxon>
        <taxon>Streptophyta</taxon>
        <taxon>Embryophyta</taxon>
        <taxon>Tracheophyta</taxon>
        <taxon>Spermatophyta</taxon>
        <taxon>Magnoliopsida</taxon>
        <taxon>eudicotyledons</taxon>
        <taxon>Gunneridae</taxon>
        <taxon>Pentapetalae</taxon>
        <taxon>asterids</taxon>
        <taxon>Ericales</taxon>
        <taxon>Ericaceae</taxon>
        <taxon>Vaccinioideae</taxon>
        <taxon>Vaccinieae</taxon>
        <taxon>Vaccinium</taxon>
    </lineage>
</organism>
<reference evidence="1 2" key="1">
    <citation type="journal article" date="2021" name="Hortic Res">
        <title>High-quality reference genome and annotation aids understanding of berry development for evergreen blueberry (Vaccinium darrowii).</title>
        <authorList>
            <person name="Yu J."/>
            <person name="Hulse-Kemp A.M."/>
            <person name="Babiker E."/>
            <person name="Staton M."/>
        </authorList>
    </citation>
    <scope>NUCLEOTIDE SEQUENCE [LARGE SCALE GENOMIC DNA]</scope>
    <source>
        <strain evidence="2">cv. NJ 8807/NJ 8810</strain>
        <tissue evidence="1">Young leaf</tissue>
    </source>
</reference>
<dbReference type="Proteomes" id="UP000828048">
    <property type="component" value="Chromosome 2"/>
</dbReference>
<keyword evidence="2" id="KW-1185">Reference proteome</keyword>
<protein>
    <submittedName>
        <fullName evidence="1">Uncharacterized protein</fullName>
    </submittedName>
</protein>
<evidence type="ECO:0000313" key="2">
    <source>
        <dbReference type="Proteomes" id="UP000828048"/>
    </source>
</evidence>
<gene>
    <name evidence="1" type="ORF">Vadar_026824</name>
</gene>
<name>A0ACB7X4E9_9ERIC</name>